<name>A0A077X2B2_9FUNG</name>
<evidence type="ECO:0000256" key="6">
    <source>
        <dbReference type="ARBA" id="ARBA00022670"/>
    </source>
</evidence>
<evidence type="ECO:0000259" key="14">
    <source>
        <dbReference type="Pfam" id="PF00675"/>
    </source>
</evidence>
<evidence type="ECO:0000256" key="3">
    <source>
        <dbReference type="ARBA" id="ARBA00004173"/>
    </source>
</evidence>
<keyword evidence="10" id="KW-0482">Metalloprotease</keyword>
<comment type="subcellular location">
    <subcellularLocation>
        <location evidence="3">Mitochondrion</location>
    </subcellularLocation>
</comment>
<dbReference type="InterPro" id="IPR011249">
    <property type="entry name" value="Metalloenz_LuxS/M16"/>
</dbReference>
<gene>
    <name evidence="16" type="ORF">LRAMOSA05591</name>
</gene>
<dbReference type="GO" id="GO:0006627">
    <property type="term" value="P:protein processing involved in protein targeting to mitochondrion"/>
    <property type="evidence" value="ECO:0007669"/>
    <property type="project" value="TreeGrafter"/>
</dbReference>
<dbReference type="EMBL" id="LK023379">
    <property type="protein sequence ID" value="CDS13413.1"/>
    <property type="molecule type" value="Genomic_DNA"/>
</dbReference>
<dbReference type="GO" id="GO:0005739">
    <property type="term" value="C:mitochondrion"/>
    <property type="evidence" value="ECO:0007669"/>
    <property type="project" value="UniProtKB-SubCell"/>
</dbReference>
<evidence type="ECO:0000256" key="10">
    <source>
        <dbReference type="ARBA" id="ARBA00023049"/>
    </source>
</evidence>
<comment type="function">
    <text evidence="13">Catalytic subunit of the essential mitochondrial processing protease (MPP), which cleaves the mitochondrial sequence off newly imported precursors proteins. Preferentially, cleaves after an arginine at position P2.</text>
</comment>
<keyword evidence="6" id="KW-0645">Protease</keyword>
<proteinExistence type="inferred from homology"/>
<evidence type="ECO:0000259" key="15">
    <source>
        <dbReference type="Pfam" id="PF05193"/>
    </source>
</evidence>
<keyword evidence="11" id="KW-0496">Mitochondrion</keyword>
<protein>
    <recommendedName>
        <fullName evidence="5">mitochondrial processing peptidase</fullName>
        <ecNumber evidence="5">3.4.24.64</ecNumber>
    </recommendedName>
    <alternativeName>
        <fullName evidence="12">Beta-MPP</fullName>
    </alternativeName>
</protein>
<dbReference type="Pfam" id="PF05193">
    <property type="entry name" value="Peptidase_M16_C"/>
    <property type="match status" value="1"/>
</dbReference>
<sequence length="449" mass="47945">MASRLLSNTLQTRSIVANQLSRSMATAAKQGAATRTTVLPNGLTIATENNPSAGAATVGVWIDAGSRLESVQTHGVANVLERAAIQDKAAALGKLGGVSQSQTTREQTSFSTTVLGSSISEAVQVLGDLIQTTEYSESAVREAAKQQGEPSVGQVVFDHLHATAFQGEALGRPVAGYHAESLTPKDLAAFHKDNYVANRMVLVGAGDVDHDQLVKEAEKVFGNVASGDLVESELPAFTGSEVRLRDDVLPTAHVAMAVAGAGYLTPDYFNLAVMSSLIGSWDRTLGGAANLTSRLSTVVNKNNLADSFVSFNKAYKDIGLWGAYFATSNRNQIDDMVHFLQKEWIRLSTTVTDSEVEIAKRQLLGKLQLGPSASTIDAAQDIGSQVLVAGKRYNAAELQEAIGKITAKDIHKTGSKYLWDQEVAVVGHGPVESLTDYNRVRGFMSYNRF</sequence>
<evidence type="ECO:0000256" key="13">
    <source>
        <dbReference type="ARBA" id="ARBA00045757"/>
    </source>
</evidence>
<dbReference type="SUPFAM" id="SSF63411">
    <property type="entry name" value="LuxS/MPP-like metallohydrolase"/>
    <property type="match status" value="2"/>
</dbReference>
<evidence type="ECO:0000256" key="8">
    <source>
        <dbReference type="ARBA" id="ARBA00022801"/>
    </source>
</evidence>
<dbReference type="Pfam" id="PF00675">
    <property type="entry name" value="Peptidase_M16"/>
    <property type="match status" value="1"/>
</dbReference>
<reference evidence="16" key="1">
    <citation type="journal article" date="2014" name="Genome Announc.">
        <title>De novo whole-genome sequence and genome annotation of Lichtheimia ramosa.</title>
        <authorList>
            <person name="Linde J."/>
            <person name="Schwartze V."/>
            <person name="Binder U."/>
            <person name="Lass-Florl C."/>
            <person name="Voigt K."/>
            <person name="Horn F."/>
        </authorList>
    </citation>
    <scope>NUCLEOTIDE SEQUENCE</scope>
    <source>
        <strain evidence="16">JMRC FSU:6197</strain>
    </source>
</reference>
<evidence type="ECO:0000256" key="2">
    <source>
        <dbReference type="ARBA" id="ARBA00001947"/>
    </source>
</evidence>
<evidence type="ECO:0000256" key="4">
    <source>
        <dbReference type="ARBA" id="ARBA00007261"/>
    </source>
</evidence>
<dbReference type="FunFam" id="3.30.830.10:FF:000001">
    <property type="entry name" value="Mitochondrial-processing peptidase subunit beta, mitochondrial"/>
    <property type="match status" value="1"/>
</dbReference>
<dbReference type="OrthoDB" id="10251424at2759"/>
<evidence type="ECO:0000256" key="1">
    <source>
        <dbReference type="ARBA" id="ARBA00001098"/>
    </source>
</evidence>
<evidence type="ECO:0000256" key="12">
    <source>
        <dbReference type="ARBA" id="ARBA00031018"/>
    </source>
</evidence>
<evidence type="ECO:0000256" key="7">
    <source>
        <dbReference type="ARBA" id="ARBA00022723"/>
    </source>
</evidence>
<dbReference type="InterPro" id="IPR050361">
    <property type="entry name" value="MPP/UQCRC_Complex"/>
</dbReference>
<keyword evidence="7" id="KW-0479">Metal-binding</keyword>
<keyword evidence="9" id="KW-0862">Zinc</keyword>
<dbReference type="InterPro" id="IPR007863">
    <property type="entry name" value="Peptidase_M16_C"/>
</dbReference>
<comment type="catalytic activity">
    <reaction evidence="1">
        <text>Release of N-terminal transit peptides from precursor proteins imported into the mitochondrion, typically with Arg in position P2.</text>
        <dbReference type="EC" id="3.4.24.64"/>
    </reaction>
</comment>
<dbReference type="EC" id="3.4.24.64" evidence="5"/>
<feature type="domain" description="Peptidase M16 N-terminal" evidence="14">
    <location>
        <begin position="45"/>
        <end position="175"/>
    </location>
</feature>
<dbReference type="InterPro" id="IPR011765">
    <property type="entry name" value="Pept_M16_N"/>
</dbReference>
<keyword evidence="8" id="KW-0378">Hydrolase</keyword>
<dbReference type="PANTHER" id="PTHR11851:SF149">
    <property type="entry name" value="GH01077P"/>
    <property type="match status" value="1"/>
</dbReference>
<dbReference type="AlphaFoldDB" id="A0A077X2B2"/>
<dbReference type="PANTHER" id="PTHR11851">
    <property type="entry name" value="METALLOPROTEASE"/>
    <property type="match status" value="1"/>
</dbReference>
<dbReference type="Gene3D" id="3.30.830.10">
    <property type="entry name" value="Metalloenzyme, LuxS/M16 peptidase-like"/>
    <property type="match status" value="2"/>
</dbReference>
<evidence type="ECO:0000313" key="16">
    <source>
        <dbReference type="EMBL" id="CDS13413.1"/>
    </source>
</evidence>
<organism evidence="16">
    <name type="scientific">Lichtheimia ramosa</name>
    <dbReference type="NCBI Taxonomy" id="688394"/>
    <lineage>
        <taxon>Eukaryota</taxon>
        <taxon>Fungi</taxon>
        <taxon>Fungi incertae sedis</taxon>
        <taxon>Mucoromycota</taxon>
        <taxon>Mucoromycotina</taxon>
        <taxon>Mucoromycetes</taxon>
        <taxon>Mucorales</taxon>
        <taxon>Lichtheimiaceae</taxon>
        <taxon>Lichtheimia</taxon>
    </lineage>
</organism>
<evidence type="ECO:0000256" key="5">
    <source>
        <dbReference type="ARBA" id="ARBA00012299"/>
    </source>
</evidence>
<comment type="similarity">
    <text evidence="4">Belongs to the peptidase M16 family.</text>
</comment>
<evidence type="ECO:0000256" key="9">
    <source>
        <dbReference type="ARBA" id="ARBA00022833"/>
    </source>
</evidence>
<evidence type="ECO:0000256" key="11">
    <source>
        <dbReference type="ARBA" id="ARBA00023128"/>
    </source>
</evidence>
<dbReference type="GO" id="GO:0004222">
    <property type="term" value="F:metalloendopeptidase activity"/>
    <property type="evidence" value="ECO:0007669"/>
    <property type="project" value="UniProtKB-EC"/>
</dbReference>
<dbReference type="GO" id="GO:0046872">
    <property type="term" value="F:metal ion binding"/>
    <property type="evidence" value="ECO:0007669"/>
    <property type="project" value="UniProtKB-KW"/>
</dbReference>
<feature type="domain" description="Peptidase M16 C-terminal" evidence="15">
    <location>
        <begin position="181"/>
        <end position="363"/>
    </location>
</feature>
<accession>A0A077X2B2</accession>
<comment type="cofactor">
    <cofactor evidence="2">
        <name>Zn(2+)</name>
        <dbReference type="ChEBI" id="CHEBI:29105"/>
    </cofactor>
</comment>